<protein>
    <submittedName>
        <fullName evidence="1">Uncharacterized protein</fullName>
    </submittedName>
</protein>
<dbReference type="EMBL" id="CP000109">
    <property type="protein sequence ID" value="ABB42013.1"/>
    <property type="molecule type" value="Genomic_DNA"/>
</dbReference>
<accession>Q31FR0</accession>
<dbReference type="KEGG" id="tcx:Tcr_1419"/>
<dbReference type="AlphaFoldDB" id="Q31FR0"/>
<organism evidence="1">
    <name type="scientific">Hydrogenovibrio crunogenus (strain DSM 25203 / XCL-2)</name>
    <name type="common">Thiomicrospira crunogena</name>
    <dbReference type="NCBI Taxonomy" id="317025"/>
    <lineage>
        <taxon>Bacteria</taxon>
        <taxon>Pseudomonadati</taxon>
        <taxon>Pseudomonadota</taxon>
        <taxon>Gammaproteobacteria</taxon>
        <taxon>Thiotrichales</taxon>
        <taxon>Piscirickettsiaceae</taxon>
        <taxon>Hydrogenovibrio</taxon>
    </lineage>
</organism>
<dbReference type="HOGENOM" id="CLU_1282720_0_0_6"/>
<dbReference type="eggNOG" id="ENOG5032Z53">
    <property type="taxonomic scope" value="Bacteria"/>
</dbReference>
<gene>
    <name evidence="1" type="ordered locus">Tcr_1419</name>
</gene>
<evidence type="ECO:0000313" key="1">
    <source>
        <dbReference type="EMBL" id="ABB42013.1"/>
    </source>
</evidence>
<dbReference type="OrthoDB" id="1427362at2"/>
<proteinExistence type="predicted"/>
<name>Q31FR0_HYDCU</name>
<sequence>MPLEESTRNLIHEYCVRDLPGEIQWHIDKFPFIEDSELRNRLGRAFYSARYTYKLMEATFVQGDEQHPFVKFQIMQYASIYEAVITNLLWGEFKEHPEVLQLQTHKAYKPVNALGSLTKMQYGEEDLFTCVYRDVKTPRNSIPFKDKVDCAVRIGFLDESYSEDIKKTYELRNLAHIETEANKQLDVEIEQSKHAYWRLAPFLEGVSEFLASADA</sequence>
<reference evidence="1" key="1">
    <citation type="submission" date="2006-07" db="EMBL/GenBank/DDBJ databases">
        <title>Complete sequence of Thiomicrospira crunogena XCL-2.</title>
        <authorList>
            <consortium name="US DOE Joint Genome Institute"/>
            <person name="Copeland A."/>
            <person name="Lucas S."/>
            <person name="Lapidus A."/>
            <person name="Barry K."/>
            <person name="Detter J.C."/>
            <person name="Glavina del Rio T."/>
            <person name="Hammon N."/>
            <person name="Israni S."/>
            <person name="Dalin E."/>
            <person name="Tice H."/>
            <person name="Pitluck S."/>
            <person name="Chain P."/>
            <person name="Malfatti S."/>
            <person name="Shin M."/>
            <person name="Vergez L."/>
            <person name="Schmutz J."/>
            <person name="Larimer F."/>
            <person name="Land M."/>
            <person name="Hauser L."/>
            <person name="Kyrpides N."/>
            <person name="Lykidis A."/>
            <person name="Scott K.M."/>
            <person name="Sievert S."/>
            <person name="Kerfeld C."/>
            <person name="Freyermuth S."/>
            <person name="Dobrinski K."/>
            <person name="Boller A."/>
            <person name="Fitzpatrick K."/>
            <person name="Thoma P."/>
            <person name="Moore J."/>
            <person name="Richardson P."/>
        </authorList>
    </citation>
    <scope>NUCLEOTIDE SEQUENCE</scope>
    <source>
        <strain evidence="1">XCL-2</strain>
    </source>
</reference>